<reference evidence="2 3" key="1">
    <citation type="submission" date="2020-06" db="EMBL/GenBank/DDBJ databases">
        <title>Rhizobium sp.nov. isolated from the tomato plant.</title>
        <authorList>
            <person name="Thin K.K."/>
            <person name="Zhang X."/>
            <person name="He S."/>
        </authorList>
    </citation>
    <scope>NUCLEOTIDE SEQUENCE [LARGE SCALE GENOMIC DNA]</scope>
    <source>
        <strain evidence="2 3">DBTS2</strain>
    </source>
</reference>
<dbReference type="PRINTS" id="PR00111">
    <property type="entry name" value="ABHYDROLASE"/>
</dbReference>
<name>A0ABX2QI53_9HYPH</name>
<proteinExistence type="predicted"/>
<dbReference type="Gene3D" id="3.40.50.1820">
    <property type="entry name" value="alpha/beta hydrolase"/>
    <property type="match status" value="1"/>
</dbReference>
<dbReference type="SUPFAM" id="SSF53474">
    <property type="entry name" value="alpha/beta-Hydrolases"/>
    <property type="match status" value="1"/>
</dbReference>
<dbReference type="InterPro" id="IPR000073">
    <property type="entry name" value="AB_hydrolase_1"/>
</dbReference>
<evidence type="ECO:0000313" key="3">
    <source>
        <dbReference type="Proteomes" id="UP000659172"/>
    </source>
</evidence>
<sequence length="263" mass="28319">MATYTAPDGCRIHYETFGETGPRVLLIPGLGGDGRFWGGVVQRLQTEFRLVVADHRGAGRSDRPPGGYSIPRSAADVAGIVHQWGEPVHVVGHSTGGAIAQVLALDHDIKGLSYTISSSWARSDARFRTLFIARAEMLEAGQAETYQRLTHVFGHTSAWLTAHAAKLDAAVADAPRNLAPLDVAAARVRMLLDHDRLADLSSIRSPVQVIAAVDDILTPPELSRAVATAIAGAEFVTVRGAHFHPFTDPDSFAAEFRRFIAKL</sequence>
<evidence type="ECO:0000313" key="2">
    <source>
        <dbReference type="EMBL" id="NVP57460.1"/>
    </source>
</evidence>
<dbReference type="PANTHER" id="PTHR43433:SF5">
    <property type="entry name" value="AB HYDROLASE-1 DOMAIN-CONTAINING PROTEIN"/>
    <property type="match status" value="1"/>
</dbReference>
<dbReference type="PANTHER" id="PTHR43433">
    <property type="entry name" value="HYDROLASE, ALPHA/BETA FOLD FAMILY PROTEIN"/>
    <property type="match status" value="1"/>
</dbReference>
<dbReference type="EMBL" id="JABXYK010000013">
    <property type="protein sequence ID" value="NVP57460.1"/>
    <property type="molecule type" value="Genomic_DNA"/>
</dbReference>
<keyword evidence="2" id="KW-0378">Hydrolase</keyword>
<evidence type="ECO:0000259" key="1">
    <source>
        <dbReference type="Pfam" id="PF00561"/>
    </source>
</evidence>
<dbReference type="Proteomes" id="UP000659172">
    <property type="component" value="Unassembled WGS sequence"/>
</dbReference>
<organism evidence="2 3">
    <name type="scientific">Mycoplana rhizolycopersici</name>
    <dbReference type="NCBI Taxonomy" id="2746702"/>
    <lineage>
        <taxon>Bacteria</taxon>
        <taxon>Pseudomonadati</taxon>
        <taxon>Pseudomonadota</taxon>
        <taxon>Alphaproteobacteria</taxon>
        <taxon>Hyphomicrobiales</taxon>
        <taxon>Rhizobiaceae</taxon>
        <taxon>Mycoplana</taxon>
    </lineage>
</organism>
<keyword evidence="3" id="KW-1185">Reference proteome</keyword>
<dbReference type="InterPro" id="IPR050471">
    <property type="entry name" value="AB_hydrolase"/>
</dbReference>
<comment type="caution">
    <text evidence="2">The sequence shown here is derived from an EMBL/GenBank/DDBJ whole genome shotgun (WGS) entry which is preliminary data.</text>
</comment>
<dbReference type="Pfam" id="PF00561">
    <property type="entry name" value="Abhydrolase_1"/>
    <property type="match status" value="1"/>
</dbReference>
<gene>
    <name evidence="2" type="ORF">HV823_19545</name>
</gene>
<dbReference type="InterPro" id="IPR029058">
    <property type="entry name" value="AB_hydrolase_fold"/>
</dbReference>
<protein>
    <submittedName>
        <fullName evidence="2">Alpha/beta fold hydrolase</fullName>
    </submittedName>
</protein>
<feature type="domain" description="AB hydrolase-1" evidence="1">
    <location>
        <begin position="22"/>
        <end position="247"/>
    </location>
</feature>
<dbReference type="RefSeq" id="WP_176951425.1">
    <property type="nucleotide sequence ID" value="NZ_JABXYK010000013.1"/>
</dbReference>
<dbReference type="GO" id="GO:0016787">
    <property type="term" value="F:hydrolase activity"/>
    <property type="evidence" value="ECO:0007669"/>
    <property type="project" value="UniProtKB-KW"/>
</dbReference>
<accession>A0ABX2QI53</accession>